<dbReference type="AlphaFoldDB" id="A0A1G2BNU6"/>
<dbReference type="EMBL" id="MHKO01000059">
    <property type="protein sequence ID" value="OGY90805.1"/>
    <property type="molecule type" value="Genomic_DNA"/>
</dbReference>
<dbReference type="Proteomes" id="UP000178109">
    <property type="component" value="Unassembled WGS sequence"/>
</dbReference>
<dbReference type="SUPFAM" id="SSF47336">
    <property type="entry name" value="ACP-like"/>
    <property type="match status" value="1"/>
</dbReference>
<dbReference type="InterPro" id="IPR036736">
    <property type="entry name" value="ACP-like_sf"/>
</dbReference>
<feature type="domain" description="Carrier" evidence="1">
    <location>
        <begin position="8"/>
        <end position="67"/>
    </location>
</feature>
<gene>
    <name evidence="2" type="ORF">A3H70_03670</name>
</gene>
<dbReference type="Gene3D" id="1.10.1200.10">
    <property type="entry name" value="ACP-like"/>
    <property type="match status" value="1"/>
</dbReference>
<protein>
    <recommendedName>
        <fullName evidence="1">Carrier domain-containing protein</fullName>
    </recommendedName>
</protein>
<dbReference type="STRING" id="1798553.A3H70_03670"/>
<accession>A0A1G2BNU6</accession>
<sequence>MSKKLFILLSEILEIAPEEITDTTAPDNTPSWDSFNGLMIAVELEKTYDVKFTMDDILSVKKVGDIKNVLDKYNVKYEC</sequence>
<name>A0A1G2BNU6_9BACT</name>
<dbReference type="Pfam" id="PF00550">
    <property type="entry name" value="PP-binding"/>
    <property type="match status" value="1"/>
</dbReference>
<dbReference type="InterPro" id="IPR009081">
    <property type="entry name" value="PP-bd_ACP"/>
</dbReference>
<evidence type="ECO:0000259" key="1">
    <source>
        <dbReference type="Pfam" id="PF00550"/>
    </source>
</evidence>
<organism evidence="2 3">
    <name type="scientific">Candidatus Komeilibacteria bacterium RIFCSPLOWO2_02_FULL_48_11</name>
    <dbReference type="NCBI Taxonomy" id="1798553"/>
    <lineage>
        <taxon>Bacteria</taxon>
        <taxon>Candidatus Komeiliibacteriota</taxon>
    </lineage>
</organism>
<evidence type="ECO:0000313" key="2">
    <source>
        <dbReference type="EMBL" id="OGY90805.1"/>
    </source>
</evidence>
<reference evidence="2 3" key="1">
    <citation type="journal article" date="2016" name="Nat. Commun.">
        <title>Thousands of microbial genomes shed light on interconnected biogeochemical processes in an aquifer system.</title>
        <authorList>
            <person name="Anantharaman K."/>
            <person name="Brown C.T."/>
            <person name="Hug L.A."/>
            <person name="Sharon I."/>
            <person name="Castelle C.J."/>
            <person name="Probst A.J."/>
            <person name="Thomas B.C."/>
            <person name="Singh A."/>
            <person name="Wilkins M.J."/>
            <person name="Karaoz U."/>
            <person name="Brodie E.L."/>
            <person name="Williams K.H."/>
            <person name="Hubbard S.S."/>
            <person name="Banfield J.F."/>
        </authorList>
    </citation>
    <scope>NUCLEOTIDE SEQUENCE [LARGE SCALE GENOMIC DNA]</scope>
</reference>
<evidence type="ECO:0000313" key="3">
    <source>
        <dbReference type="Proteomes" id="UP000178109"/>
    </source>
</evidence>
<comment type="caution">
    <text evidence="2">The sequence shown here is derived from an EMBL/GenBank/DDBJ whole genome shotgun (WGS) entry which is preliminary data.</text>
</comment>
<proteinExistence type="predicted"/>